<dbReference type="KEGG" id="asoc:CB4_00766"/>
<name>A0A0U5AS37_9BACL</name>
<dbReference type="Proteomes" id="UP000217696">
    <property type="component" value="Chromosome"/>
</dbReference>
<sequence>MMKYDEYIGKMVELTYSDLDGETVCAIGRILYTLKERAFVFETVDVGRQMIVYNRHVQECKEMPLTPPNFPSSIAPDYFA</sequence>
<protein>
    <submittedName>
        <fullName evidence="1">Uncharacterized protein</fullName>
    </submittedName>
</protein>
<gene>
    <name evidence="1" type="ORF">CB4_00766</name>
</gene>
<reference evidence="1 2" key="1">
    <citation type="submission" date="2015-12" db="EMBL/GenBank/DDBJ databases">
        <title>Genome sequence of Aneurinibacillus soli.</title>
        <authorList>
            <person name="Lee J.S."/>
            <person name="Lee K.C."/>
            <person name="Kim K.K."/>
            <person name="Lee B.W."/>
        </authorList>
    </citation>
    <scope>NUCLEOTIDE SEQUENCE [LARGE SCALE GENOMIC DNA]</scope>
    <source>
        <strain evidence="1 2">CB4</strain>
    </source>
</reference>
<dbReference type="EMBL" id="AP017312">
    <property type="protein sequence ID" value="BAU26625.1"/>
    <property type="molecule type" value="Genomic_DNA"/>
</dbReference>
<evidence type="ECO:0000313" key="2">
    <source>
        <dbReference type="Proteomes" id="UP000217696"/>
    </source>
</evidence>
<evidence type="ECO:0000313" key="1">
    <source>
        <dbReference type="EMBL" id="BAU26625.1"/>
    </source>
</evidence>
<dbReference type="AlphaFoldDB" id="A0A0U5AS37"/>
<dbReference type="OrthoDB" id="2680344at2"/>
<keyword evidence="2" id="KW-1185">Reference proteome</keyword>
<proteinExistence type="predicted"/>
<organism evidence="1 2">
    <name type="scientific">Aneurinibacillus soli</name>
    <dbReference type="NCBI Taxonomy" id="1500254"/>
    <lineage>
        <taxon>Bacteria</taxon>
        <taxon>Bacillati</taxon>
        <taxon>Bacillota</taxon>
        <taxon>Bacilli</taxon>
        <taxon>Bacillales</taxon>
        <taxon>Paenibacillaceae</taxon>
        <taxon>Aneurinibacillus group</taxon>
        <taxon>Aneurinibacillus</taxon>
    </lineage>
</organism>
<dbReference type="RefSeq" id="WP_096463656.1">
    <property type="nucleotide sequence ID" value="NZ_AP017312.1"/>
</dbReference>
<accession>A0A0U5AS37</accession>